<accession>A0A0H5R2V4</accession>
<evidence type="ECO:0000313" key="2">
    <source>
        <dbReference type="EMBL" id="CRZ08538.1"/>
    </source>
</evidence>
<name>A0A0H5R2V4_9EUKA</name>
<dbReference type="AlphaFoldDB" id="A0A0H5R2V4"/>
<evidence type="ECO:0000256" key="1">
    <source>
        <dbReference type="SAM" id="Phobius"/>
    </source>
</evidence>
<keyword evidence="1" id="KW-0812">Transmembrane</keyword>
<feature type="transmembrane region" description="Helical" evidence="1">
    <location>
        <begin position="89"/>
        <end position="109"/>
    </location>
</feature>
<reference evidence="2" key="1">
    <citation type="submission" date="2015-04" db="EMBL/GenBank/DDBJ databases">
        <title>The genome sequence of the plant pathogenic Rhizarian Plasmodiophora brassicae reveals insights in its biotrophic life cycle and the origin of chitin synthesis.</title>
        <authorList>
            <person name="Schwelm A."/>
            <person name="Fogelqvist J."/>
            <person name="Knaust A."/>
            <person name="Julke S."/>
            <person name="Lilja T."/>
            <person name="Dhandapani V."/>
            <person name="Bonilla-Rosso G."/>
            <person name="Karlsson M."/>
            <person name="Shevchenko A."/>
            <person name="Choi S.R."/>
            <person name="Kim H.G."/>
            <person name="Park J.Y."/>
            <person name="Lim Y.P."/>
            <person name="Ludwig-Muller J."/>
            <person name="Dixelius C."/>
        </authorList>
    </citation>
    <scope>NUCLEOTIDE SEQUENCE</scope>
    <source>
        <tissue evidence="2">Potato root galls</tissue>
    </source>
</reference>
<organism evidence="2">
    <name type="scientific">Spongospora subterranea</name>
    <dbReference type="NCBI Taxonomy" id="70186"/>
    <lineage>
        <taxon>Eukaryota</taxon>
        <taxon>Sar</taxon>
        <taxon>Rhizaria</taxon>
        <taxon>Endomyxa</taxon>
        <taxon>Phytomyxea</taxon>
        <taxon>Plasmodiophorida</taxon>
        <taxon>Plasmodiophoridae</taxon>
        <taxon>Spongospora</taxon>
    </lineage>
</organism>
<keyword evidence="1" id="KW-1133">Transmembrane helix</keyword>
<dbReference type="EMBL" id="HACM01008096">
    <property type="protein sequence ID" value="CRZ08538.1"/>
    <property type="molecule type" value="Transcribed_RNA"/>
</dbReference>
<proteinExistence type="predicted"/>
<protein>
    <submittedName>
        <fullName evidence="2">Uncharacterized protein</fullName>
    </submittedName>
</protein>
<sequence>MKLPQVISDRSMDVIKLLRTDQQLPRLATINDVVALLVPIAQCNPHPYCYSLPDCIPSFDTMELQKPLPSNMYTVNRIDRRSRVLNSHLKVFCLIYLVVSLIMSMVGVYF</sequence>
<dbReference type="EMBL" id="HACM01008098">
    <property type="protein sequence ID" value="CRZ08540.1"/>
    <property type="molecule type" value="Transcribed_RNA"/>
</dbReference>
<keyword evidence="1" id="KW-0472">Membrane</keyword>